<dbReference type="Pfam" id="PF10634">
    <property type="entry name" value="Iron_transport"/>
    <property type="match status" value="1"/>
</dbReference>
<feature type="chain" id="PRO_5039189777" evidence="4">
    <location>
        <begin position="23"/>
        <end position="211"/>
    </location>
</feature>
<dbReference type="AlphaFoldDB" id="A0A383S430"/>
<evidence type="ECO:0000256" key="3">
    <source>
        <dbReference type="SAM" id="MobiDB-lite"/>
    </source>
</evidence>
<keyword evidence="6" id="KW-1185">Reference proteome</keyword>
<keyword evidence="2 4" id="KW-0732">Signal</keyword>
<feature type="region of interest" description="Disordered" evidence="3">
    <location>
        <begin position="28"/>
        <end position="60"/>
    </location>
</feature>
<dbReference type="RefSeq" id="WP_119160989.1">
    <property type="nucleotide sequence ID" value="NZ_LR134442.1"/>
</dbReference>
<reference evidence="6" key="1">
    <citation type="submission" date="2018-08" db="EMBL/GenBank/DDBJ databases">
        <authorList>
            <person name="Hornung B."/>
        </authorList>
    </citation>
    <scope>NUCLEOTIDE SEQUENCE [LARGE SCALE GENOMIC DNA]</scope>
</reference>
<dbReference type="InterPro" id="IPR018470">
    <property type="entry name" value="Metal-bd_Tp34-typ"/>
</dbReference>
<protein>
    <submittedName>
        <fullName evidence="5">Fe2+ transport protein</fullName>
    </submittedName>
</protein>
<evidence type="ECO:0000313" key="6">
    <source>
        <dbReference type="Proteomes" id="UP000263928"/>
    </source>
</evidence>
<comment type="similarity">
    <text evidence="1">Belongs to the UPF0423 family.</text>
</comment>
<evidence type="ECO:0000256" key="4">
    <source>
        <dbReference type="SAM" id="SignalP"/>
    </source>
</evidence>
<dbReference type="Proteomes" id="UP000263928">
    <property type="component" value="Unassembled WGS sequence"/>
</dbReference>
<organism evidence="5 6">
    <name type="scientific">Propionibacterium australiense</name>
    <dbReference type="NCBI Taxonomy" id="119981"/>
    <lineage>
        <taxon>Bacteria</taxon>
        <taxon>Bacillati</taxon>
        <taxon>Actinomycetota</taxon>
        <taxon>Actinomycetes</taxon>
        <taxon>Propionibacteriales</taxon>
        <taxon>Propionibacteriaceae</taxon>
        <taxon>Propionibacterium</taxon>
    </lineage>
</organism>
<sequence length="211" mass="22098">MSMSVKKLGSLIAVLALAGLMAGCSGGSSSSGSSSADSSSTATAAETADDGGDAGFQEEPVGDEVFSGPLKIAAVYFQPVEMTPKMGVDASQAAMHLEADITAVEDNKLGYGAGDFVPGLTVEYAIKDASGNEVQSGTFMAMNASDGPHYGLNLPELAAGDYTLEIIVHSPEENGWMLHTDKETGVEGRFWTEPIVASFPDWHWDPEAVWW</sequence>
<evidence type="ECO:0000313" key="5">
    <source>
        <dbReference type="EMBL" id="SYZ32613.1"/>
    </source>
</evidence>
<dbReference type="PROSITE" id="PS51257">
    <property type="entry name" value="PROKAR_LIPOPROTEIN"/>
    <property type="match status" value="1"/>
</dbReference>
<proteinExistence type="inferred from homology"/>
<feature type="compositionally biased region" description="Low complexity" evidence="3">
    <location>
        <begin position="28"/>
        <end position="46"/>
    </location>
</feature>
<name>A0A383S430_9ACTN</name>
<feature type="signal peptide" evidence="4">
    <location>
        <begin position="1"/>
        <end position="22"/>
    </location>
</feature>
<evidence type="ECO:0000256" key="1">
    <source>
        <dbReference type="ARBA" id="ARBA00010013"/>
    </source>
</evidence>
<dbReference type="InterPro" id="IPR038482">
    <property type="entry name" value="Tp34-type_sf"/>
</dbReference>
<gene>
    <name evidence="5" type="ORF">PROPAUS_0502</name>
</gene>
<dbReference type="Gene3D" id="2.60.40.2480">
    <property type="entry name" value="Periplasmic metal-binding protein Tp34-type"/>
    <property type="match status" value="1"/>
</dbReference>
<dbReference type="EMBL" id="UNQJ01000002">
    <property type="protein sequence ID" value="SYZ32613.1"/>
    <property type="molecule type" value="Genomic_DNA"/>
</dbReference>
<accession>A0A383S430</accession>
<evidence type="ECO:0000256" key="2">
    <source>
        <dbReference type="ARBA" id="ARBA00022729"/>
    </source>
</evidence>